<dbReference type="OrthoDB" id="5322100at2759"/>
<name>A0A921QSY1_SORBI</name>
<dbReference type="Proteomes" id="UP000807115">
    <property type="component" value="Chromosome 6"/>
</dbReference>
<evidence type="ECO:0000256" key="3">
    <source>
        <dbReference type="SAM" id="SignalP"/>
    </source>
</evidence>
<reference evidence="5" key="2">
    <citation type="submission" date="2020-10" db="EMBL/GenBank/DDBJ databases">
        <authorList>
            <person name="Cooper E.A."/>
            <person name="Brenton Z.W."/>
            <person name="Flinn B.S."/>
            <person name="Jenkins J."/>
            <person name="Shu S."/>
            <person name="Flowers D."/>
            <person name="Luo F."/>
            <person name="Wang Y."/>
            <person name="Xia P."/>
            <person name="Barry K."/>
            <person name="Daum C."/>
            <person name="Lipzen A."/>
            <person name="Yoshinaga Y."/>
            <person name="Schmutz J."/>
            <person name="Saski C."/>
            <person name="Vermerris W."/>
            <person name="Kresovich S."/>
        </authorList>
    </citation>
    <scope>NUCLEOTIDE SEQUENCE</scope>
</reference>
<dbReference type="EMBL" id="CM027685">
    <property type="protein sequence ID" value="KAG0526086.1"/>
    <property type="molecule type" value="Genomic_DNA"/>
</dbReference>
<keyword evidence="3" id="KW-0732">Signal</keyword>
<dbReference type="KEGG" id="sbi:8073416"/>
<evidence type="ECO:0000313" key="6">
    <source>
        <dbReference type="Proteomes" id="UP000807115"/>
    </source>
</evidence>
<evidence type="ECO:0000259" key="4">
    <source>
        <dbReference type="PROSITE" id="PS50095"/>
    </source>
</evidence>
<organism evidence="5 6">
    <name type="scientific">Sorghum bicolor</name>
    <name type="common">Sorghum</name>
    <name type="synonym">Sorghum vulgare</name>
    <dbReference type="NCBI Taxonomy" id="4558"/>
    <lineage>
        <taxon>Eukaryota</taxon>
        <taxon>Viridiplantae</taxon>
        <taxon>Streptophyta</taxon>
        <taxon>Embryophyta</taxon>
        <taxon>Tracheophyta</taxon>
        <taxon>Spermatophyta</taxon>
        <taxon>Magnoliopsida</taxon>
        <taxon>Liliopsida</taxon>
        <taxon>Poales</taxon>
        <taxon>Poaceae</taxon>
        <taxon>PACMAD clade</taxon>
        <taxon>Panicoideae</taxon>
        <taxon>Andropogonodae</taxon>
        <taxon>Andropogoneae</taxon>
        <taxon>Sorghinae</taxon>
        <taxon>Sorghum</taxon>
    </lineage>
</organism>
<feature type="region of interest" description="Disordered" evidence="2">
    <location>
        <begin position="179"/>
        <end position="214"/>
    </location>
</feature>
<sequence length="214" mass="22884">MKLKLLSPFLLLAFLAAAAYAAPASREAAAAAVTTTLQSASSDPENQCVYTVYVRTGSIWKGGTDSTIGVTLLGADGTGIRIRDLVAWGGLMGSGHDYYERGNLDIFSGRGPCMSQRPCAMNLTSDGSGAHHGWYCNYLEVTVTGPHLGCAQTLFTVEQWLATDASPYRLYAVVDECESETTTKRRQRQETETQTRSPAGEAEADEATVSVTAL</sequence>
<comment type="caution">
    <text evidence="1">Lacks conserved residue(s) required for the propagation of feature annotation.</text>
</comment>
<dbReference type="AlphaFoldDB" id="A0A921QSY1"/>
<protein>
    <recommendedName>
        <fullName evidence="4">PLAT domain-containing protein</fullName>
    </recommendedName>
</protein>
<evidence type="ECO:0000256" key="1">
    <source>
        <dbReference type="PROSITE-ProRule" id="PRU00152"/>
    </source>
</evidence>
<dbReference type="PANTHER" id="PTHR31718">
    <property type="entry name" value="PLAT DOMAIN-CONTAINING PROTEIN"/>
    <property type="match status" value="1"/>
</dbReference>
<evidence type="ECO:0000313" key="5">
    <source>
        <dbReference type="EMBL" id="KAG0526086.1"/>
    </source>
</evidence>
<evidence type="ECO:0000256" key="2">
    <source>
        <dbReference type="SAM" id="MobiDB-lite"/>
    </source>
</evidence>
<dbReference type="PROSITE" id="PS50095">
    <property type="entry name" value="PLAT"/>
    <property type="match status" value="1"/>
</dbReference>
<gene>
    <name evidence="5" type="ORF">BDA96_06G114800</name>
</gene>
<reference evidence="5" key="1">
    <citation type="journal article" date="2019" name="BMC Genomics">
        <title>A new reference genome for Sorghum bicolor reveals high levels of sequence similarity between sweet and grain genotypes: implications for the genetics of sugar metabolism.</title>
        <authorList>
            <person name="Cooper E.A."/>
            <person name="Brenton Z.W."/>
            <person name="Flinn B.S."/>
            <person name="Jenkins J."/>
            <person name="Shu S."/>
            <person name="Flowers D."/>
            <person name="Luo F."/>
            <person name="Wang Y."/>
            <person name="Xia P."/>
            <person name="Barry K."/>
            <person name="Daum C."/>
            <person name="Lipzen A."/>
            <person name="Yoshinaga Y."/>
            <person name="Schmutz J."/>
            <person name="Saski C."/>
            <person name="Vermerris W."/>
            <person name="Kresovich S."/>
        </authorList>
    </citation>
    <scope>NUCLEOTIDE SEQUENCE</scope>
</reference>
<dbReference type="InterPro" id="IPR036392">
    <property type="entry name" value="PLAT/LH2_dom_sf"/>
</dbReference>
<accession>A0A921QSY1</accession>
<dbReference type="Gene3D" id="2.60.60.20">
    <property type="entry name" value="PLAT/LH2 domain"/>
    <property type="match status" value="1"/>
</dbReference>
<dbReference type="Pfam" id="PF01477">
    <property type="entry name" value="PLAT"/>
    <property type="match status" value="1"/>
</dbReference>
<dbReference type="InterPro" id="IPR001024">
    <property type="entry name" value="PLAT/LH2_dom"/>
</dbReference>
<feature type="signal peptide" evidence="3">
    <location>
        <begin position="1"/>
        <end position="21"/>
    </location>
</feature>
<feature type="domain" description="PLAT" evidence="4">
    <location>
        <begin position="48"/>
        <end position="175"/>
    </location>
</feature>
<dbReference type="SUPFAM" id="SSF49723">
    <property type="entry name" value="Lipase/lipooxygenase domain (PLAT/LH2 domain)"/>
    <property type="match status" value="1"/>
</dbReference>
<dbReference type="CDD" id="cd01754">
    <property type="entry name" value="PLAT_plant_stress"/>
    <property type="match status" value="1"/>
</dbReference>
<comment type="caution">
    <text evidence="5">The sequence shown here is derived from an EMBL/GenBank/DDBJ whole genome shotgun (WGS) entry which is preliminary data.</text>
</comment>
<proteinExistence type="predicted"/>
<dbReference type="Gramene" id="EES10928">
    <property type="protein sequence ID" value="EES10928"/>
    <property type="gene ID" value="SORBI_3006G103900"/>
</dbReference>
<feature type="chain" id="PRO_5036835829" description="PLAT domain-containing protein" evidence="3">
    <location>
        <begin position="22"/>
        <end position="214"/>
    </location>
</feature>
<dbReference type="PANTHER" id="PTHR31718:SF47">
    <property type="entry name" value="OS06G0206401 PROTEIN"/>
    <property type="match status" value="1"/>
</dbReference>